<dbReference type="InterPro" id="IPR046532">
    <property type="entry name" value="DUF6597"/>
</dbReference>
<evidence type="ECO:0000256" key="2">
    <source>
        <dbReference type="ARBA" id="ARBA00023125"/>
    </source>
</evidence>
<dbReference type="Proteomes" id="UP000036834">
    <property type="component" value="Unassembled WGS sequence"/>
</dbReference>
<dbReference type="Gene3D" id="1.10.10.60">
    <property type="entry name" value="Homeodomain-like"/>
    <property type="match status" value="1"/>
</dbReference>
<organism evidence="5 6">
    <name type="scientific">Brevibacillus reuszeri</name>
    <dbReference type="NCBI Taxonomy" id="54915"/>
    <lineage>
        <taxon>Bacteria</taxon>
        <taxon>Bacillati</taxon>
        <taxon>Bacillota</taxon>
        <taxon>Bacilli</taxon>
        <taxon>Bacillales</taxon>
        <taxon>Paenibacillaceae</taxon>
        <taxon>Brevibacillus</taxon>
    </lineage>
</organism>
<keyword evidence="2" id="KW-0238">DNA-binding</keyword>
<comment type="caution">
    <text evidence="5">The sequence shown here is derived from an EMBL/GenBank/DDBJ whole genome shotgun (WGS) entry which is preliminary data.</text>
</comment>
<evidence type="ECO:0000256" key="1">
    <source>
        <dbReference type="ARBA" id="ARBA00023015"/>
    </source>
</evidence>
<dbReference type="EMBL" id="LGIQ01000005">
    <property type="protein sequence ID" value="KNB74148.1"/>
    <property type="molecule type" value="Genomic_DNA"/>
</dbReference>
<dbReference type="PATRIC" id="fig|54915.3.peg.6673"/>
<accession>A0A0K9YZI5</accession>
<keyword evidence="3" id="KW-0804">Transcription</keyword>
<dbReference type="InterPro" id="IPR009057">
    <property type="entry name" value="Homeodomain-like_sf"/>
</dbReference>
<dbReference type="Pfam" id="PF12833">
    <property type="entry name" value="HTH_18"/>
    <property type="match status" value="1"/>
</dbReference>
<dbReference type="SMART" id="SM00342">
    <property type="entry name" value="HTH_ARAC"/>
    <property type="match status" value="1"/>
</dbReference>
<dbReference type="OrthoDB" id="323290at2"/>
<gene>
    <name evidence="5" type="ORF">ADS79_06265</name>
</gene>
<dbReference type="PANTHER" id="PTHR46796:SF13">
    <property type="entry name" value="HTH-TYPE TRANSCRIPTIONAL ACTIVATOR RHAS"/>
    <property type="match status" value="1"/>
</dbReference>
<dbReference type="GO" id="GO:0043565">
    <property type="term" value="F:sequence-specific DNA binding"/>
    <property type="evidence" value="ECO:0007669"/>
    <property type="project" value="InterPro"/>
</dbReference>
<dbReference type="GO" id="GO:0003700">
    <property type="term" value="F:DNA-binding transcription factor activity"/>
    <property type="evidence" value="ECO:0007669"/>
    <property type="project" value="InterPro"/>
</dbReference>
<protein>
    <recommendedName>
        <fullName evidence="4">HTH araC/xylS-type domain-containing protein</fullName>
    </recommendedName>
</protein>
<evidence type="ECO:0000259" key="4">
    <source>
        <dbReference type="PROSITE" id="PS01124"/>
    </source>
</evidence>
<keyword evidence="1" id="KW-0805">Transcription regulation</keyword>
<dbReference type="PANTHER" id="PTHR46796">
    <property type="entry name" value="HTH-TYPE TRANSCRIPTIONAL ACTIVATOR RHAS-RELATED"/>
    <property type="match status" value="1"/>
</dbReference>
<proteinExistence type="predicted"/>
<dbReference type="InterPro" id="IPR018060">
    <property type="entry name" value="HTH_AraC"/>
</dbReference>
<evidence type="ECO:0000256" key="3">
    <source>
        <dbReference type="ARBA" id="ARBA00023163"/>
    </source>
</evidence>
<dbReference type="PROSITE" id="PS01124">
    <property type="entry name" value="HTH_ARAC_FAMILY_2"/>
    <property type="match status" value="1"/>
</dbReference>
<dbReference type="InterPro" id="IPR050204">
    <property type="entry name" value="AraC_XylS_family_regulators"/>
</dbReference>
<reference evidence="6" key="1">
    <citation type="submission" date="2015-07" db="EMBL/GenBank/DDBJ databases">
        <title>Genome sequencing project for genomic taxonomy and phylogenomics of Bacillus-like bacteria.</title>
        <authorList>
            <person name="Liu B."/>
            <person name="Wang J."/>
            <person name="Zhu Y."/>
            <person name="Liu G."/>
            <person name="Chen Q."/>
            <person name="Chen Z."/>
            <person name="Lan J."/>
            <person name="Che J."/>
            <person name="Ge C."/>
            <person name="Shi H."/>
            <person name="Pan Z."/>
            <person name="Liu X."/>
        </authorList>
    </citation>
    <scope>NUCLEOTIDE SEQUENCE [LARGE SCALE GENOMIC DNA]</scope>
    <source>
        <strain evidence="6">DSM 9887</strain>
    </source>
</reference>
<dbReference type="STRING" id="54915.ADS79_06265"/>
<dbReference type="SUPFAM" id="SSF46689">
    <property type="entry name" value="Homeodomain-like"/>
    <property type="match status" value="1"/>
</dbReference>
<dbReference type="Pfam" id="PF20240">
    <property type="entry name" value="DUF6597"/>
    <property type="match status" value="1"/>
</dbReference>
<dbReference type="AlphaFoldDB" id="A0A0K9YZI5"/>
<feature type="domain" description="HTH araC/xylS-type" evidence="4">
    <location>
        <begin position="174"/>
        <end position="272"/>
    </location>
</feature>
<evidence type="ECO:0000313" key="6">
    <source>
        <dbReference type="Proteomes" id="UP000036834"/>
    </source>
</evidence>
<sequence length="272" mass="31220">MRNQMQLFRPVQPPVLKHSQMSAYYREYAPSKRLEQYVACYWTSVTGEVDGDQWNRVIPDGCVDIIFDLRTTSAAKGAFVSSLMRSYELMPIMGHQSLFGIRFYSETAHLFLRYPISLINGNRVYLEDLWGLGAHRIVEGLCEATDIAGRIALIEDSLLQLFQKSPIRAGGLLETSMQYIYECRGSMTIGSLAEKVNYSERNLRRIFQSELGVSPKELIRIIQFQSLLQELFRGTEATFTDVALKYGYYDQSHVIKNFKAYYGVSPRHIFST</sequence>
<name>A0A0K9YZI5_9BACL</name>
<evidence type="ECO:0000313" key="5">
    <source>
        <dbReference type="EMBL" id="KNB74148.1"/>
    </source>
</evidence>